<organism evidence="1 2">
    <name type="scientific">Blepharisma stoltei</name>
    <dbReference type="NCBI Taxonomy" id="1481888"/>
    <lineage>
        <taxon>Eukaryota</taxon>
        <taxon>Sar</taxon>
        <taxon>Alveolata</taxon>
        <taxon>Ciliophora</taxon>
        <taxon>Postciliodesmatophora</taxon>
        <taxon>Heterotrichea</taxon>
        <taxon>Heterotrichida</taxon>
        <taxon>Blepharismidae</taxon>
        <taxon>Blepharisma</taxon>
    </lineage>
</organism>
<keyword evidence="2" id="KW-1185">Reference proteome</keyword>
<dbReference type="Proteomes" id="UP001162131">
    <property type="component" value="Unassembled WGS sequence"/>
</dbReference>
<sequence length="80" mass="9709">MQTFWIKSMCKRNLHKGHPEIKLWMDLKLWTEATIRLKCKLYLTYSHIMMLGFQSFIRLQNYLFAVSHLSLSLKKYARLD</sequence>
<proteinExistence type="predicted"/>
<comment type="caution">
    <text evidence="1">The sequence shown here is derived from an EMBL/GenBank/DDBJ whole genome shotgun (WGS) entry which is preliminary data.</text>
</comment>
<protein>
    <submittedName>
        <fullName evidence="1">Uncharacterized protein</fullName>
    </submittedName>
</protein>
<dbReference type="AlphaFoldDB" id="A0AAU9JAQ2"/>
<accession>A0AAU9JAQ2</accession>
<reference evidence="1" key="1">
    <citation type="submission" date="2021-09" db="EMBL/GenBank/DDBJ databases">
        <authorList>
            <consortium name="AG Swart"/>
            <person name="Singh M."/>
            <person name="Singh A."/>
            <person name="Seah K."/>
            <person name="Emmerich C."/>
        </authorList>
    </citation>
    <scope>NUCLEOTIDE SEQUENCE</scope>
    <source>
        <strain evidence="1">ATCC30299</strain>
    </source>
</reference>
<dbReference type="EMBL" id="CAJZBQ010000035">
    <property type="protein sequence ID" value="CAG9324022.1"/>
    <property type="molecule type" value="Genomic_DNA"/>
</dbReference>
<gene>
    <name evidence="1" type="ORF">BSTOLATCC_MIC35044</name>
</gene>
<evidence type="ECO:0000313" key="2">
    <source>
        <dbReference type="Proteomes" id="UP001162131"/>
    </source>
</evidence>
<evidence type="ECO:0000313" key="1">
    <source>
        <dbReference type="EMBL" id="CAG9324022.1"/>
    </source>
</evidence>
<name>A0AAU9JAQ2_9CILI</name>